<keyword evidence="2" id="KW-0732">Signal</keyword>
<evidence type="ECO:0000256" key="2">
    <source>
        <dbReference type="SAM" id="SignalP"/>
    </source>
</evidence>
<reference evidence="3 4" key="1">
    <citation type="submission" date="2020-08" db="EMBL/GenBank/DDBJ databases">
        <title>Genome sequence of Hymenobacter qilianensis JCM 19763T.</title>
        <authorList>
            <person name="Hyun D.-W."/>
            <person name="Bae J.-W."/>
        </authorList>
    </citation>
    <scope>NUCLEOTIDE SEQUENCE [LARGE SCALE GENOMIC DNA]</scope>
    <source>
        <strain evidence="3 4">JCM 19763</strain>
    </source>
</reference>
<organism evidence="3 4">
    <name type="scientific">Hymenobacter qilianensis</name>
    <dbReference type="NCBI Taxonomy" id="1385715"/>
    <lineage>
        <taxon>Bacteria</taxon>
        <taxon>Pseudomonadati</taxon>
        <taxon>Bacteroidota</taxon>
        <taxon>Cytophagia</taxon>
        <taxon>Cytophagales</taxon>
        <taxon>Hymenobacteraceae</taxon>
        <taxon>Hymenobacter</taxon>
    </lineage>
</organism>
<keyword evidence="4" id="KW-1185">Reference proteome</keyword>
<gene>
    <name evidence="3" type="ORF">H9L05_06915</name>
</gene>
<proteinExistence type="predicted"/>
<dbReference type="EMBL" id="CP060784">
    <property type="protein sequence ID" value="QNP53336.1"/>
    <property type="molecule type" value="Genomic_DNA"/>
</dbReference>
<protein>
    <recommendedName>
        <fullName evidence="5">Alpha/beta hydrolase</fullName>
    </recommendedName>
</protein>
<feature type="signal peptide" evidence="2">
    <location>
        <begin position="1"/>
        <end position="20"/>
    </location>
</feature>
<feature type="compositionally biased region" description="Basic residues" evidence="1">
    <location>
        <begin position="77"/>
        <end position="97"/>
    </location>
</feature>
<dbReference type="Proteomes" id="UP000516093">
    <property type="component" value="Chromosome"/>
</dbReference>
<evidence type="ECO:0000313" key="3">
    <source>
        <dbReference type="EMBL" id="QNP53336.1"/>
    </source>
</evidence>
<feature type="chain" id="PRO_5028885785" description="Alpha/beta hydrolase" evidence="2">
    <location>
        <begin position="21"/>
        <end position="97"/>
    </location>
</feature>
<evidence type="ECO:0000256" key="1">
    <source>
        <dbReference type="SAM" id="MobiDB-lite"/>
    </source>
</evidence>
<feature type="region of interest" description="Disordered" evidence="1">
    <location>
        <begin position="71"/>
        <end position="97"/>
    </location>
</feature>
<dbReference type="AlphaFoldDB" id="A0A7H0GYH0"/>
<sequence>MNYRYLLLIAGLLGALPAAAQTAPTSAHTPTDTLAAAPEAAYQTAAVPLPWWLPTAAQCAAIRAQEAIEFPGQAARREKHMQRQSKKLRKKYPQATE</sequence>
<dbReference type="KEGG" id="hqi:H9L05_06915"/>
<name>A0A7H0GYH0_9BACT</name>
<dbReference type="RefSeq" id="WP_187733554.1">
    <property type="nucleotide sequence ID" value="NZ_BMFN01000001.1"/>
</dbReference>
<accession>A0A7H0GYH0</accession>
<evidence type="ECO:0008006" key="5">
    <source>
        <dbReference type="Google" id="ProtNLM"/>
    </source>
</evidence>
<evidence type="ECO:0000313" key="4">
    <source>
        <dbReference type="Proteomes" id="UP000516093"/>
    </source>
</evidence>